<dbReference type="SUPFAM" id="SSF56014">
    <property type="entry name" value="Nitrite and sulphite reductase 4Fe-4S domain-like"/>
    <property type="match status" value="1"/>
</dbReference>
<dbReference type="Gene3D" id="3.20.20.20">
    <property type="entry name" value="Dihydropteroate synthase-like"/>
    <property type="match status" value="1"/>
</dbReference>
<dbReference type="AlphaFoldDB" id="A0A0E2E788"/>
<dbReference type="EMBL" id="AGDV01000001">
    <property type="protein sequence ID" value="EMB35874.1"/>
    <property type="molecule type" value="Genomic_DNA"/>
</dbReference>
<evidence type="ECO:0000256" key="6">
    <source>
        <dbReference type="ARBA" id="ARBA00023229"/>
    </source>
</evidence>
<comment type="catalytic activity">
    <reaction evidence="7">
        <text>(2E)-4-hydroxy-3-methylbut-2-enyl diphosphate + oxidized [flavodoxin] + H2O + 2 H(+) = 2-C-methyl-D-erythritol 2,4-cyclic diphosphate + reduced [flavodoxin]</text>
        <dbReference type="Rhea" id="RHEA:43604"/>
        <dbReference type="Rhea" id="RHEA-COMP:10622"/>
        <dbReference type="Rhea" id="RHEA-COMP:10623"/>
        <dbReference type="ChEBI" id="CHEBI:15377"/>
        <dbReference type="ChEBI" id="CHEBI:15378"/>
        <dbReference type="ChEBI" id="CHEBI:57618"/>
        <dbReference type="ChEBI" id="CHEBI:58210"/>
        <dbReference type="ChEBI" id="CHEBI:58483"/>
        <dbReference type="ChEBI" id="CHEBI:128753"/>
        <dbReference type="EC" id="1.17.7.3"/>
    </reaction>
</comment>
<dbReference type="GO" id="GO:0005506">
    <property type="term" value="F:iron ion binding"/>
    <property type="evidence" value="ECO:0007669"/>
    <property type="project" value="InterPro"/>
</dbReference>
<comment type="pathway">
    <text evidence="7">Isoprenoid biosynthesis; isopentenyl diphosphate biosynthesis via DXP pathway; isopentenyl diphosphate from 1-deoxy-D-xylulose 5-phosphate: step 5/6.</text>
</comment>
<dbReference type="PANTHER" id="PTHR30454:SF0">
    <property type="entry name" value="4-HYDROXY-3-METHYLBUT-2-EN-1-YL DIPHOSPHATE SYNTHASE (FERREDOXIN), CHLOROPLASTIC"/>
    <property type="match status" value="1"/>
</dbReference>
<keyword evidence="6 7" id="KW-0414">Isoprene biosynthesis</keyword>
<reference evidence="10" key="1">
    <citation type="submission" date="2012-01" db="EMBL/GenBank/DDBJ databases">
        <title>The Genome Sequence of Treponema denticola H-22.</title>
        <authorList>
            <consortium name="The Broad Institute Genome Sequencing Platform"/>
            <person name="Earl A."/>
            <person name="Ward D."/>
            <person name="Feldgarden M."/>
            <person name="Gevers D."/>
            <person name="Blanton J.M."/>
            <person name="Fenno C.J."/>
            <person name="Baranova O.V."/>
            <person name="Mathney J."/>
            <person name="Dewhirst F.E."/>
            <person name="Izard J."/>
            <person name="Young S.K."/>
            <person name="Zeng Q."/>
            <person name="Gargeya S."/>
            <person name="Fitzgerald M."/>
            <person name="Haas B."/>
            <person name="Abouelleil A."/>
            <person name="Alvarado L."/>
            <person name="Arachchi H.M."/>
            <person name="Berlin A."/>
            <person name="Chapman S.B."/>
            <person name="Gearin G."/>
            <person name="Goldberg J."/>
            <person name="Griggs A."/>
            <person name="Gujja S."/>
            <person name="Hansen M."/>
            <person name="Heiman D."/>
            <person name="Howarth C."/>
            <person name="Larimer J."/>
            <person name="Lui A."/>
            <person name="MacDonald P.J.P."/>
            <person name="McCowen C."/>
            <person name="Montmayeur A."/>
            <person name="Murphy C."/>
            <person name="Neiman D."/>
            <person name="Pearson M."/>
            <person name="Priest M."/>
            <person name="Roberts A."/>
            <person name="Saif S."/>
            <person name="Shea T."/>
            <person name="Sisk P."/>
            <person name="Stolte C."/>
            <person name="Sykes S."/>
            <person name="Wortman J."/>
            <person name="Nusbaum C."/>
            <person name="Birren B."/>
        </authorList>
    </citation>
    <scope>NUCLEOTIDE SEQUENCE [LARGE SCALE GENOMIC DNA]</scope>
    <source>
        <strain evidence="10">H-22</strain>
    </source>
</reference>
<dbReference type="PIRSF" id="PIRSF004640">
    <property type="entry name" value="IspG"/>
    <property type="match status" value="1"/>
</dbReference>
<keyword evidence="2 7" id="KW-0479">Metal-binding</keyword>
<evidence type="ECO:0000256" key="2">
    <source>
        <dbReference type="ARBA" id="ARBA00022723"/>
    </source>
</evidence>
<dbReference type="RefSeq" id="WP_002682542.1">
    <property type="nucleotide sequence ID" value="NZ_CM001795.1"/>
</dbReference>
<feature type="domain" description="IspG TIM-barrel" evidence="8">
    <location>
        <begin position="17"/>
        <end position="274"/>
    </location>
</feature>
<feature type="binding site" evidence="7">
    <location>
        <position position="335"/>
    </location>
    <ligand>
        <name>[4Fe-4S] cluster</name>
        <dbReference type="ChEBI" id="CHEBI:49883"/>
    </ligand>
</feature>
<dbReference type="InterPro" id="IPR058579">
    <property type="entry name" value="IspG_C"/>
</dbReference>
<evidence type="ECO:0000256" key="7">
    <source>
        <dbReference type="HAMAP-Rule" id="MF_00159"/>
    </source>
</evidence>
<dbReference type="PATRIC" id="fig|999432.5.peg.68"/>
<protein>
    <recommendedName>
        <fullName evidence="7">4-hydroxy-3-methylbut-2-en-1-yl diphosphate synthase (flavodoxin)</fullName>
        <ecNumber evidence="7">1.17.7.3</ecNumber>
    </recommendedName>
    <alternativeName>
        <fullName evidence="7">1-hydroxy-2-methyl-2-(E)-butenyl 4-diphosphate synthase</fullName>
    </alternativeName>
</protein>
<evidence type="ECO:0000256" key="3">
    <source>
        <dbReference type="ARBA" id="ARBA00023002"/>
    </source>
</evidence>
<evidence type="ECO:0000256" key="1">
    <source>
        <dbReference type="ARBA" id="ARBA00022485"/>
    </source>
</evidence>
<dbReference type="NCBIfam" id="NF001540">
    <property type="entry name" value="PRK00366.1"/>
    <property type="match status" value="1"/>
</dbReference>
<keyword evidence="4 7" id="KW-0408">Iron</keyword>
<proteinExistence type="inferred from homology"/>
<accession>A0A0E2E788</accession>
<feature type="binding site" evidence="7">
    <location>
        <position position="296"/>
    </location>
    <ligand>
        <name>[4Fe-4S] cluster</name>
        <dbReference type="ChEBI" id="CHEBI:49883"/>
    </ligand>
</feature>
<dbReference type="PANTHER" id="PTHR30454">
    <property type="entry name" value="4-HYDROXY-3-METHYLBUT-2-EN-1-YL DIPHOSPHATE SYNTHASE"/>
    <property type="match status" value="1"/>
</dbReference>
<evidence type="ECO:0000259" key="9">
    <source>
        <dbReference type="Pfam" id="PF26540"/>
    </source>
</evidence>
<comment type="function">
    <text evidence="7">Converts 2C-methyl-D-erythritol 2,4-cyclodiphosphate (ME-2,4cPP) into 1-hydroxy-2-methyl-2-(E)-butenyl 4-diphosphate.</text>
</comment>
<organism evidence="10">
    <name type="scientific">Treponema denticola H-22</name>
    <dbReference type="NCBI Taxonomy" id="999432"/>
    <lineage>
        <taxon>Bacteria</taxon>
        <taxon>Pseudomonadati</taxon>
        <taxon>Spirochaetota</taxon>
        <taxon>Spirochaetia</taxon>
        <taxon>Spirochaetales</taxon>
        <taxon>Treponemataceae</taxon>
        <taxon>Treponema</taxon>
    </lineage>
</organism>
<dbReference type="InterPro" id="IPR016425">
    <property type="entry name" value="IspG_bac"/>
</dbReference>
<evidence type="ECO:0000256" key="5">
    <source>
        <dbReference type="ARBA" id="ARBA00023014"/>
    </source>
</evidence>
<evidence type="ECO:0000259" key="8">
    <source>
        <dbReference type="Pfam" id="PF04551"/>
    </source>
</evidence>
<name>A0A0E2E788_TREDN</name>
<dbReference type="GO" id="GO:0016114">
    <property type="term" value="P:terpenoid biosynthetic process"/>
    <property type="evidence" value="ECO:0007669"/>
    <property type="project" value="InterPro"/>
</dbReference>
<dbReference type="GO" id="GO:0051539">
    <property type="term" value="F:4 iron, 4 sulfur cluster binding"/>
    <property type="evidence" value="ECO:0007669"/>
    <property type="project" value="UniProtKB-UniRule"/>
</dbReference>
<feature type="binding site" evidence="7">
    <location>
        <position position="293"/>
    </location>
    <ligand>
        <name>[4Fe-4S] cluster</name>
        <dbReference type="ChEBI" id="CHEBI:49883"/>
    </ligand>
</feature>
<dbReference type="EC" id="1.17.7.3" evidence="7"/>
<dbReference type="UniPathway" id="UPA00056">
    <property type="reaction ID" value="UER00096"/>
</dbReference>
<dbReference type="GO" id="GO:0019288">
    <property type="term" value="P:isopentenyl diphosphate biosynthetic process, methylerythritol 4-phosphate pathway"/>
    <property type="evidence" value="ECO:0007669"/>
    <property type="project" value="UniProtKB-UniRule"/>
</dbReference>
<dbReference type="Pfam" id="PF26540">
    <property type="entry name" value="GcpE_C"/>
    <property type="match status" value="1"/>
</dbReference>
<keyword evidence="1 7" id="KW-0004">4Fe-4S</keyword>
<dbReference type="InterPro" id="IPR045854">
    <property type="entry name" value="NO2/SO3_Rdtase_4Fe4S_sf"/>
</dbReference>
<dbReference type="NCBIfam" id="TIGR00612">
    <property type="entry name" value="ispG_gcpE"/>
    <property type="match status" value="1"/>
</dbReference>
<dbReference type="InterPro" id="IPR004588">
    <property type="entry name" value="IspG_bac-typ"/>
</dbReference>
<dbReference type="InterPro" id="IPR011005">
    <property type="entry name" value="Dihydropteroate_synth-like_sf"/>
</dbReference>
<comment type="caution">
    <text evidence="10">The sequence shown here is derived from an EMBL/GenBank/DDBJ whole genome shotgun (WGS) entry which is preliminary data.</text>
</comment>
<keyword evidence="5 7" id="KW-0411">Iron-sulfur</keyword>
<dbReference type="GO" id="GO:0141197">
    <property type="term" value="F:4-hydroxy-3-methylbut-2-enyl-diphosphate synthase activity (flavodoxin)"/>
    <property type="evidence" value="ECO:0007669"/>
    <property type="project" value="UniProtKB-EC"/>
</dbReference>
<dbReference type="HOGENOM" id="CLU_042258_0_0_12"/>
<evidence type="ECO:0000313" key="10">
    <source>
        <dbReference type="EMBL" id="EMB35874.1"/>
    </source>
</evidence>
<evidence type="ECO:0000256" key="4">
    <source>
        <dbReference type="ARBA" id="ARBA00023004"/>
    </source>
</evidence>
<dbReference type="InterPro" id="IPR058578">
    <property type="entry name" value="IspG_TIM"/>
</dbReference>
<dbReference type="Proteomes" id="UP000011705">
    <property type="component" value="Chromosome"/>
</dbReference>
<comment type="similarity">
    <text evidence="7">Belongs to the IspG family.</text>
</comment>
<dbReference type="Pfam" id="PF04551">
    <property type="entry name" value="GcpE"/>
    <property type="match status" value="1"/>
</dbReference>
<dbReference type="GO" id="GO:0046429">
    <property type="term" value="F:4-hydroxy-3-methylbut-2-en-1-yl diphosphate synthase activity (ferredoxin)"/>
    <property type="evidence" value="ECO:0007669"/>
    <property type="project" value="UniProtKB-UniRule"/>
</dbReference>
<feature type="domain" description="IspG C-terminal" evidence="9">
    <location>
        <begin position="290"/>
        <end position="370"/>
    </location>
</feature>
<dbReference type="HAMAP" id="MF_00159">
    <property type="entry name" value="IspG"/>
    <property type="match status" value="1"/>
</dbReference>
<gene>
    <name evidence="7" type="primary">ispG</name>
    <name evidence="10" type="ORF">HMPREF9726_00066</name>
</gene>
<comment type="cofactor">
    <cofactor evidence="7">
        <name>[4Fe-4S] cluster</name>
        <dbReference type="ChEBI" id="CHEBI:49883"/>
    </cofactor>
    <text evidence="7">Binds 1 [4Fe-4S] cluster.</text>
</comment>
<sequence length="387" mass="42381">MNSIKLPRTIQIGGKGQVKKLTLGGTSAILLQTMWKESLLGADLLSIVKSLNELEQLGCDIVRFAVPDMDSAEQFVKLTRLTEMPLVADIHFDYKLALRCMDGDTAKIRINPGNIGSKEKTEEVIRKAKDTGTAIRIGVNSGSLPSDLKKKIEEANSKRNLSGDKKALDDEISLLRADALTEAAARELEIFEKADFKDAVVSMKASNVRETVMANEIFAKKFDNPLHLGVTEAGPLIQGIVKSTIAFYRLLEQNIGSTIRVSLSDSCENEVIAGREILTECGKRQGGIRLISCPRCGRKGFDVQAFVKRWQTKLLSEKKDISIAVMGCVVNGPGEGKHADLGITGADDSVIIFKHGAITKRLDLKKLTEEKKIEAVDKAFIEELQSL</sequence>
<keyword evidence="3 7" id="KW-0560">Oxidoreductase</keyword>
<feature type="binding site" evidence="7">
    <location>
        <position position="328"/>
    </location>
    <ligand>
        <name>[4Fe-4S] cluster</name>
        <dbReference type="ChEBI" id="CHEBI:49883"/>
    </ligand>
</feature>
<dbReference type="Gene3D" id="3.30.413.10">
    <property type="entry name" value="Sulfite Reductase Hemoprotein, domain 1"/>
    <property type="match status" value="1"/>
</dbReference>